<dbReference type="EMBL" id="LBXN01000010">
    <property type="protein sequence ID" value="KKR33899.1"/>
    <property type="molecule type" value="Genomic_DNA"/>
</dbReference>
<protein>
    <recommendedName>
        <fullName evidence="1">Thoeris protein ThsB TIR-like domain-containing protein</fullName>
    </recommendedName>
</protein>
<dbReference type="InterPro" id="IPR015032">
    <property type="entry name" value="ThsB__TIR-like_domain"/>
</dbReference>
<evidence type="ECO:0000313" key="3">
    <source>
        <dbReference type="Proteomes" id="UP000034539"/>
    </source>
</evidence>
<reference evidence="2 3" key="1">
    <citation type="journal article" date="2015" name="Nature">
        <title>rRNA introns, odd ribosomes, and small enigmatic genomes across a large radiation of phyla.</title>
        <authorList>
            <person name="Brown C.T."/>
            <person name="Hug L.A."/>
            <person name="Thomas B.C."/>
            <person name="Sharon I."/>
            <person name="Castelle C.J."/>
            <person name="Singh A."/>
            <person name="Wilkins M.J."/>
            <person name="Williams K.H."/>
            <person name="Banfield J.F."/>
        </authorList>
    </citation>
    <scope>NUCLEOTIDE SEQUENCE [LARGE SCALE GENOMIC DNA]</scope>
</reference>
<organism evidence="2 3">
    <name type="scientific">Candidatus Gottesmanbacteria bacterium GW2011_GWC2_39_8</name>
    <dbReference type="NCBI Taxonomy" id="1618450"/>
    <lineage>
        <taxon>Bacteria</taxon>
        <taxon>Candidatus Gottesmaniibacteriota</taxon>
    </lineage>
</organism>
<sequence>MAIRAFLSFVQEDLNLVNLFRGQAKNERLDLEFADYSIKEPFDSRNVDYIARGITEQIKYSTITICLYGPSTYTSKWIDWELNKTLEMGKPIMGVYLYNDGRIKYHPAPLKDWPKLPWDIKNIVQTMEQLAIRYRKGRT</sequence>
<name>A0A0G0Q0M5_9BACT</name>
<proteinExistence type="predicted"/>
<comment type="caution">
    <text evidence="2">The sequence shown here is derived from an EMBL/GenBank/DDBJ whole genome shotgun (WGS) entry which is preliminary data.</text>
</comment>
<accession>A0A0G0Q0M5</accession>
<evidence type="ECO:0000313" key="2">
    <source>
        <dbReference type="EMBL" id="KKR33899.1"/>
    </source>
</evidence>
<dbReference type="Pfam" id="PF08937">
    <property type="entry name" value="ThsB_TIR"/>
    <property type="match status" value="1"/>
</dbReference>
<gene>
    <name evidence="2" type="ORF">UT63_C0010G0003</name>
</gene>
<dbReference type="Proteomes" id="UP000034539">
    <property type="component" value="Unassembled WGS sequence"/>
</dbReference>
<dbReference type="InterPro" id="IPR036490">
    <property type="entry name" value="ThsB_TIR-like_sf"/>
</dbReference>
<dbReference type="SUPFAM" id="SSF52206">
    <property type="entry name" value="Hypothetical protein MTH538"/>
    <property type="match status" value="1"/>
</dbReference>
<feature type="domain" description="Thoeris protein ThsB TIR-like" evidence="1">
    <location>
        <begin position="6"/>
        <end position="99"/>
    </location>
</feature>
<dbReference type="Gene3D" id="3.40.50.11200">
    <property type="match status" value="1"/>
</dbReference>
<evidence type="ECO:0000259" key="1">
    <source>
        <dbReference type="Pfam" id="PF08937"/>
    </source>
</evidence>
<dbReference type="AlphaFoldDB" id="A0A0G0Q0M5"/>